<dbReference type="eggNOG" id="COG0741">
    <property type="taxonomic scope" value="Bacteria"/>
</dbReference>
<evidence type="ECO:0000313" key="2">
    <source>
        <dbReference type="EMBL" id="EPH06958.1"/>
    </source>
</evidence>
<dbReference type="SUPFAM" id="SSF53955">
    <property type="entry name" value="Lysozyme-like"/>
    <property type="match status" value="1"/>
</dbReference>
<dbReference type="InterPro" id="IPR008258">
    <property type="entry name" value="Transglycosylase_SLT_dom_1"/>
</dbReference>
<protein>
    <recommendedName>
        <fullName evidence="1">Transglycosylase SLT domain-containing protein</fullName>
    </recommendedName>
</protein>
<dbReference type="EMBL" id="AGYD01000019">
    <property type="protein sequence ID" value="EPH06958.1"/>
    <property type="molecule type" value="Genomic_DNA"/>
</dbReference>
<dbReference type="PATRIC" id="fig|883165.3.peg.1751"/>
<keyword evidence="3" id="KW-1185">Reference proteome</keyword>
<dbReference type="InterPro" id="IPR023346">
    <property type="entry name" value="Lysozyme-like_dom_sf"/>
</dbReference>
<sequence>MKKLLLFLLVVNLGICSEFNHLFIKHGKLNNISPLLLYGIAKTESSLNPNQVARNDNGSYDIGIMQINSIHLPELKSMGYKEKDLFNPDINIGFGAIVLKRCINKWGLNYKALNCYNGKVNNNTYNIKVVSNIANYNKNFNQIIK</sequence>
<feature type="domain" description="Transglycosylase SLT" evidence="1">
    <location>
        <begin position="22"/>
        <end position="126"/>
    </location>
</feature>
<organism evidence="2 3">
    <name type="scientific">Campylobacter ureolyticus ACS-301-V-Sch3b</name>
    <dbReference type="NCBI Taxonomy" id="883165"/>
    <lineage>
        <taxon>Bacteria</taxon>
        <taxon>Pseudomonadati</taxon>
        <taxon>Campylobacterota</taxon>
        <taxon>Epsilonproteobacteria</taxon>
        <taxon>Campylobacterales</taxon>
        <taxon>Campylobacteraceae</taxon>
        <taxon>Campylobacter</taxon>
    </lineage>
</organism>
<dbReference type="Pfam" id="PF01464">
    <property type="entry name" value="SLT"/>
    <property type="match status" value="1"/>
</dbReference>
<dbReference type="AlphaFoldDB" id="S3XNK9"/>
<dbReference type="Gene3D" id="1.10.530.10">
    <property type="match status" value="1"/>
</dbReference>
<dbReference type="CDD" id="cd13400">
    <property type="entry name" value="LT_IagB-like"/>
    <property type="match status" value="1"/>
</dbReference>
<dbReference type="HOGENOM" id="CLU_094905_2_2_7"/>
<dbReference type="Proteomes" id="UP000014539">
    <property type="component" value="Unassembled WGS sequence"/>
</dbReference>
<evidence type="ECO:0000313" key="3">
    <source>
        <dbReference type="Proteomes" id="UP000014539"/>
    </source>
</evidence>
<gene>
    <name evidence="2" type="ORF">HMPREF9309_01731</name>
</gene>
<dbReference type="RefSeq" id="WP_016647532.1">
    <property type="nucleotide sequence ID" value="NZ_KE340332.1"/>
</dbReference>
<proteinExistence type="predicted"/>
<comment type="caution">
    <text evidence="2">The sequence shown here is derived from an EMBL/GenBank/DDBJ whole genome shotgun (WGS) entry which is preliminary data.</text>
</comment>
<accession>S3XNK9</accession>
<reference evidence="2 3" key="1">
    <citation type="submission" date="2013-06" db="EMBL/GenBank/DDBJ databases">
        <title>The Genome Sequence of Campylobacter ureolyticus ACS-301-V-SCH3B.</title>
        <authorList>
            <consortium name="The Broad Institute Genomics Platform"/>
            <person name="Earl A."/>
            <person name="Ward D."/>
            <person name="Feldgarden M."/>
            <person name="Gevers D."/>
            <person name="Saerens B."/>
            <person name="Vaneechoutte M."/>
            <person name="Walker B."/>
            <person name="Young S."/>
            <person name="Zeng Q."/>
            <person name="Gargeya S."/>
            <person name="Fitzgerald M."/>
            <person name="Haas B."/>
            <person name="Abouelleil A."/>
            <person name="Allen A.W."/>
            <person name="Alvarado L."/>
            <person name="Arachchi H.M."/>
            <person name="Berlin A.M."/>
            <person name="Chapman S.B."/>
            <person name="Gainer-Dewar J."/>
            <person name="Goldberg J."/>
            <person name="Griggs A."/>
            <person name="Gujja S."/>
            <person name="Hansen M."/>
            <person name="Howarth C."/>
            <person name="Imamovic A."/>
            <person name="Ireland A."/>
            <person name="Larimer J."/>
            <person name="McCowan C."/>
            <person name="Murphy C."/>
            <person name="Pearson M."/>
            <person name="Poon T.W."/>
            <person name="Priest M."/>
            <person name="Roberts A."/>
            <person name="Saif S."/>
            <person name="Shea T."/>
            <person name="Sisk P."/>
            <person name="Sykes S."/>
            <person name="Wortman J."/>
            <person name="Nusbaum C."/>
            <person name="Birren B."/>
        </authorList>
    </citation>
    <scope>NUCLEOTIDE SEQUENCE [LARGE SCALE GENOMIC DNA]</scope>
    <source>
        <strain evidence="2 3">ACS-301-V-Sch3b</strain>
    </source>
</reference>
<name>S3XNK9_9BACT</name>
<evidence type="ECO:0000259" key="1">
    <source>
        <dbReference type="Pfam" id="PF01464"/>
    </source>
</evidence>